<dbReference type="EMBL" id="LAZR01042462">
    <property type="protein sequence ID" value="KKL09483.1"/>
    <property type="molecule type" value="Genomic_DNA"/>
</dbReference>
<evidence type="ECO:0000313" key="2">
    <source>
        <dbReference type="EMBL" id="KKL09483.1"/>
    </source>
</evidence>
<name>A0A0F9DBQ3_9ZZZZ</name>
<proteinExistence type="predicted"/>
<feature type="non-terminal residue" evidence="2">
    <location>
        <position position="231"/>
    </location>
</feature>
<dbReference type="AlphaFoldDB" id="A0A0F9DBQ3"/>
<feature type="transmembrane region" description="Helical" evidence="1">
    <location>
        <begin position="213"/>
        <end position="230"/>
    </location>
</feature>
<comment type="caution">
    <text evidence="2">The sequence shown here is derived from an EMBL/GenBank/DDBJ whole genome shotgun (WGS) entry which is preliminary data.</text>
</comment>
<organism evidence="2">
    <name type="scientific">marine sediment metagenome</name>
    <dbReference type="NCBI Taxonomy" id="412755"/>
    <lineage>
        <taxon>unclassified sequences</taxon>
        <taxon>metagenomes</taxon>
        <taxon>ecological metagenomes</taxon>
    </lineage>
</organism>
<protein>
    <submittedName>
        <fullName evidence="2">Uncharacterized protein</fullName>
    </submittedName>
</protein>
<keyword evidence="1" id="KW-0472">Membrane</keyword>
<gene>
    <name evidence="2" type="ORF">LCGC14_2565400</name>
</gene>
<reference evidence="2" key="1">
    <citation type="journal article" date="2015" name="Nature">
        <title>Complex archaea that bridge the gap between prokaryotes and eukaryotes.</title>
        <authorList>
            <person name="Spang A."/>
            <person name="Saw J.H."/>
            <person name="Jorgensen S.L."/>
            <person name="Zaremba-Niedzwiedzka K."/>
            <person name="Martijn J."/>
            <person name="Lind A.E."/>
            <person name="van Eijk R."/>
            <person name="Schleper C."/>
            <person name="Guy L."/>
            <person name="Ettema T.J."/>
        </authorList>
    </citation>
    <scope>NUCLEOTIDE SEQUENCE</scope>
</reference>
<keyword evidence="1" id="KW-0812">Transmembrane</keyword>
<accession>A0A0F9DBQ3</accession>
<feature type="transmembrane region" description="Helical" evidence="1">
    <location>
        <begin position="65"/>
        <end position="85"/>
    </location>
</feature>
<evidence type="ECO:0000256" key="1">
    <source>
        <dbReference type="SAM" id="Phobius"/>
    </source>
</evidence>
<feature type="transmembrane region" description="Helical" evidence="1">
    <location>
        <begin position="38"/>
        <end position="59"/>
    </location>
</feature>
<sequence length="231" mass="27449">MSEMQTYLRKNNNIDKNDFNMDSLEDDIPIIKIHLKTYWYLILLLSLVPMSMLVFPPFFFRDHELWFDIFMGSLVTIAIIIGLLCKNVELIFKIDNADNILIYERFWSKLRINRRSFKLQDIKRFNVFTRNIPYTGGIKFLTGEYNFLALEFISQKPKYLSSLRDSPFTVDYAQRLNNFLESFTSLKKIDLNSRIIPSKHPSAKMIEENYRKVIIILLFILSFCLIVLFIV</sequence>
<keyword evidence="1" id="KW-1133">Transmembrane helix</keyword>